<dbReference type="GO" id="GO:0005524">
    <property type="term" value="F:ATP binding"/>
    <property type="evidence" value="ECO:0007669"/>
    <property type="project" value="UniProtKB-KW"/>
</dbReference>
<evidence type="ECO:0000256" key="5">
    <source>
        <dbReference type="ARBA" id="ARBA00022840"/>
    </source>
</evidence>
<comment type="cofactor">
    <cofactor evidence="1">
        <name>[4Fe-4S] cluster</name>
        <dbReference type="ChEBI" id="CHEBI:49883"/>
    </cofactor>
</comment>
<dbReference type="GO" id="GO:0003676">
    <property type="term" value="F:nucleic acid binding"/>
    <property type="evidence" value="ECO:0007669"/>
    <property type="project" value="InterPro"/>
</dbReference>
<protein>
    <recommendedName>
        <fullName evidence="9">ATP-dependent helicase DinG</fullName>
        <ecNumber evidence="7">5.6.2.3</ecNumber>
    </recommendedName>
    <alternativeName>
        <fullName evidence="10">DNA 5'-3' helicase DinG</fullName>
    </alternativeName>
</protein>
<dbReference type="EC" id="5.6.2.3" evidence="7"/>
<keyword evidence="2" id="KW-0547">Nucleotide-binding</keyword>
<accession>A0A4Q2EMS3</accession>
<dbReference type="PROSITE" id="PS51193">
    <property type="entry name" value="HELICASE_ATP_BIND_2"/>
    <property type="match status" value="1"/>
</dbReference>
<evidence type="ECO:0000256" key="7">
    <source>
        <dbReference type="ARBA" id="ARBA00044969"/>
    </source>
</evidence>
<dbReference type="AlphaFoldDB" id="A0A4Q2EMS3"/>
<keyword evidence="4 12" id="KW-0347">Helicase</keyword>
<gene>
    <name evidence="12" type="ORF">C1706_00985</name>
</gene>
<dbReference type="Pfam" id="PF00270">
    <property type="entry name" value="DEAD"/>
    <property type="match status" value="1"/>
</dbReference>
<keyword evidence="3" id="KW-0378">Hydrolase</keyword>
<organism evidence="12 13">
    <name type="scientific">Propioniciclava flava</name>
    <dbReference type="NCBI Taxonomy" id="2072026"/>
    <lineage>
        <taxon>Bacteria</taxon>
        <taxon>Bacillati</taxon>
        <taxon>Actinomycetota</taxon>
        <taxon>Actinomycetes</taxon>
        <taxon>Propionibacteriales</taxon>
        <taxon>Propionibacteriaceae</taxon>
        <taxon>Propioniciclava</taxon>
    </lineage>
</organism>
<keyword evidence="13" id="KW-1185">Reference proteome</keyword>
<dbReference type="SMART" id="SM00491">
    <property type="entry name" value="HELICc2"/>
    <property type="match status" value="1"/>
</dbReference>
<keyword evidence="5" id="KW-0067">ATP-binding</keyword>
<dbReference type="Pfam" id="PF13307">
    <property type="entry name" value="Helicase_C_2"/>
    <property type="match status" value="1"/>
</dbReference>
<dbReference type="InterPro" id="IPR014001">
    <property type="entry name" value="Helicase_ATP-bd"/>
</dbReference>
<dbReference type="GO" id="GO:0043139">
    <property type="term" value="F:5'-3' DNA helicase activity"/>
    <property type="evidence" value="ECO:0007669"/>
    <property type="project" value="UniProtKB-EC"/>
</dbReference>
<dbReference type="InterPro" id="IPR011545">
    <property type="entry name" value="DEAD/DEAH_box_helicase_dom"/>
</dbReference>
<evidence type="ECO:0000256" key="1">
    <source>
        <dbReference type="ARBA" id="ARBA00001966"/>
    </source>
</evidence>
<dbReference type="InterPro" id="IPR006555">
    <property type="entry name" value="ATP-dep_Helicase_C"/>
</dbReference>
<evidence type="ECO:0000256" key="2">
    <source>
        <dbReference type="ARBA" id="ARBA00022741"/>
    </source>
</evidence>
<dbReference type="Gene3D" id="3.40.50.300">
    <property type="entry name" value="P-loop containing nucleotide triphosphate hydrolases"/>
    <property type="match status" value="2"/>
</dbReference>
<proteinExistence type="inferred from homology"/>
<dbReference type="PANTHER" id="PTHR11472:SF34">
    <property type="entry name" value="REGULATOR OF TELOMERE ELONGATION HELICASE 1"/>
    <property type="match status" value="1"/>
</dbReference>
<comment type="caution">
    <text evidence="12">The sequence shown here is derived from an EMBL/GenBank/DDBJ whole genome shotgun (WGS) entry which is preliminary data.</text>
</comment>
<dbReference type="InterPro" id="IPR014013">
    <property type="entry name" value="Helic_SF1/SF2_ATP-bd_DinG/Rad3"/>
</dbReference>
<dbReference type="SUPFAM" id="SSF52540">
    <property type="entry name" value="P-loop containing nucleoside triphosphate hydrolases"/>
    <property type="match status" value="1"/>
</dbReference>
<evidence type="ECO:0000256" key="6">
    <source>
        <dbReference type="ARBA" id="ARBA00038058"/>
    </source>
</evidence>
<dbReference type="GO" id="GO:0016818">
    <property type="term" value="F:hydrolase activity, acting on acid anhydrides, in phosphorus-containing anhydrides"/>
    <property type="evidence" value="ECO:0007669"/>
    <property type="project" value="InterPro"/>
</dbReference>
<dbReference type="SMART" id="SM00487">
    <property type="entry name" value="DEXDc"/>
    <property type="match status" value="1"/>
</dbReference>
<evidence type="ECO:0000313" key="13">
    <source>
        <dbReference type="Proteomes" id="UP000290624"/>
    </source>
</evidence>
<feature type="domain" description="Helicase ATP-binding" evidence="11">
    <location>
        <begin position="38"/>
        <end position="343"/>
    </location>
</feature>
<reference evidence="12 13" key="1">
    <citation type="submission" date="2018-01" db="EMBL/GenBank/DDBJ databases">
        <title>Lactibacter flavus gen. nov., sp. nov., a novel bacterium of the family Propionibacteriaceae isolated from raw milk and dairy products.</title>
        <authorList>
            <person name="Wenning M."/>
            <person name="Breitenwieser F."/>
            <person name="Huptas C."/>
            <person name="von Neubeck M."/>
            <person name="Busse H.-J."/>
            <person name="Scherer S."/>
        </authorList>
    </citation>
    <scope>NUCLEOTIDE SEQUENCE [LARGE SCALE GENOMIC DNA]</scope>
    <source>
        <strain evidence="12 13">VG341</strain>
    </source>
</reference>
<comment type="catalytic activity">
    <reaction evidence="8">
        <text>ATP + H2O = ADP + phosphate + H(+)</text>
        <dbReference type="Rhea" id="RHEA:13065"/>
        <dbReference type="ChEBI" id="CHEBI:15377"/>
        <dbReference type="ChEBI" id="CHEBI:15378"/>
        <dbReference type="ChEBI" id="CHEBI:30616"/>
        <dbReference type="ChEBI" id="CHEBI:43474"/>
        <dbReference type="ChEBI" id="CHEBI:456216"/>
        <dbReference type="EC" id="5.6.2.3"/>
    </reaction>
</comment>
<dbReference type="InterPro" id="IPR027417">
    <property type="entry name" value="P-loop_NTPase"/>
</dbReference>
<name>A0A4Q2EMS3_9ACTN</name>
<evidence type="ECO:0000256" key="4">
    <source>
        <dbReference type="ARBA" id="ARBA00022806"/>
    </source>
</evidence>
<dbReference type="OrthoDB" id="9805194at2"/>
<dbReference type="PANTHER" id="PTHR11472">
    <property type="entry name" value="DNA REPAIR DEAD HELICASE RAD3/XP-D SUBFAMILY MEMBER"/>
    <property type="match status" value="1"/>
</dbReference>
<dbReference type="InterPro" id="IPR045028">
    <property type="entry name" value="DinG/Rad3-like"/>
</dbReference>
<dbReference type="FunFam" id="3.40.50.300:FF:000437">
    <property type="entry name" value="ATP-dependent DNA helicase DinG"/>
    <property type="match status" value="1"/>
</dbReference>
<sequence length="694" mass="74340">MRSWRCVHCRCCPTERCASESLSSCPVAEHTLSQQILNAAVAGIAGSERPGQDAMAAAIDHAFATGEHLLVQAGTGTGKSLGYLAPSLSYVASNPRQRVVIATATLALQAQLAHTDIPAAVTAAEKVTGRRVTHAILKGRTNYACLHRVIEGAGSEQDSLLGGAEMVTELRRSRADATSVLGAEVLALREWAREELDAEGEGDRDDAPTHTAAAWAQVSVPVRECLGAQQCPFGEVCFVERSRARAREADVVVTNHALLAIDAMHGNTVLPEHDRLVIDEAHELTARVTGAASHELSAQQVERVARRCLPYIDDDLGIEFLDLGEALTEALDRAALERITDPEAEVIAVVARIRDAARRVVSQAKGDDPDAKQASAAAKEIFDVAEAMAAMKDSDVVWVSERERFGRWLVCAPLDVAFLLRDRVLAQTPTVLTSATLTLGGQFEAAANAVGLRRGERLDGEAEKPAEGEAWRGLDVGSPFDYARQGILYVADRLPAPSREGISAAALGELAELIWAAGGRTLGLFASQRNAEAAARHCRAELPHHTILCQGEAQLSELTKRFIAEPETSLFGTLSLWQGVDVPGETCRLVVIDKIPFPRPDDPLMQARQASVNQAGGNGFMSVAATHAALLLAQGSGRLIRRVTDRGVVAVLDPRLTTARYGSFLRASLPPFWSTTDREVAIGALRRLNPDADA</sequence>
<dbReference type="EMBL" id="PPCV01000001">
    <property type="protein sequence ID" value="RXW33375.1"/>
    <property type="molecule type" value="Genomic_DNA"/>
</dbReference>
<evidence type="ECO:0000259" key="11">
    <source>
        <dbReference type="PROSITE" id="PS51193"/>
    </source>
</evidence>
<comment type="similarity">
    <text evidence="6">Belongs to the helicase family. DinG subfamily.</text>
</comment>
<evidence type="ECO:0000256" key="10">
    <source>
        <dbReference type="ARBA" id="ARBA00079061"/>
    </source>
</evidence>
<dbReference type="Proteomes" id="UP000290624">
    <property type="component" value="Unassembled WGS sequence"/>
</dbReference>
<evidence type="ECO:0000256" key="8">
    <source>
        <dbReference type="ARBA" id="ARBA00048954"/>
    </source>
</evidence>
<evidence type="ECO:0000256" key="3">
    <source>
        <dbReference type="ARBA" id="ARBA00022801"/>
    </source>
</evidence>
<dbReference type="GO" id="GO:0006139">
    <property type="term" value="P:nucleobase-containing compound metabolic process"/>
    <property type="evidence" value="ECO:0007669"/>
    <property type="project" value="InterPro"/>
</dbReference>
<evidence type="ECO:0000313" key="12">
    <source>
        <dbReference type="EMBL" id="RXW33375.1"/>
    </source>
</evidence>
<evidence type="ECO:0000256" key="9">
    <source>
        <dbReference type="ARBA" id="ARBA00073590"/>
    </source>
</evidence>